<proteinExistence type="inferred from homology"/>
<dbReference type="NCBIfam" id="TIGR01241">
    <property type="entry name" value="FtsH_fam"/>
    <property type="match status" value="1"/>
</dbReference>
<dbReference type="RefSeq" id="WP_040100490.1">
    <property type="nucleotide sequence ID" value="NZ_JWJD01000007.1"/>
</dbReference>
<dbReference type="SMART" id="SM00382">
    <property type="entry name" value="AAA"/>
    <property type="match status" value="1"/>
</dbReference>
<dbReference type="Pfam" id="PF17862">
    <property type="entry name" value="AAA_lid_3"/>
    <property type="match status" value="1"/>
</dbReference>
<dbReference type="InterPro" id="IPR041569">
    <property type="entry name" value="AAA_lid_3"/>
</dbReference>
<dbReference type="EMBL" id="JWJD01000007">
    <property type="protein sequence ID" value="KIH75738.1"/>
    <property type="molecule type" value="Genomic_DNA"/>
</dbReference>
<keyword evidence="6 15" id="KW-0479">Metal-binding</keyword>
<comment type="similarity">
    <text evidence="2 15">In the C-terminal section; belongs to the peptidase M41 family.</text>
</comment>
<dbReference type="GO" id="GO:0004176">
    <property type="term" value="F:ATP-dependent peptidase activity"/>
    <property type="evidence" value="ECO:0007669"/>
    <property type="project" value="InterPro"/>
</dbReference>
<dbReference type="InterPro" id="IPR005936">
    <property type="entry name" value="FtsH"/>
</dbReference>
<evidence type="ECO:0000256" key="6">
    <source>
        <dbReference type="ARBA" id="ARBA00022723"/>
    </source>
</evidence>
<evidence type="ECO:0000256" key="9">
    <source>
        <dbReference type="ARBA" id="ARBA00022833"/>
    </source>
</evidence>
<dbReference type="Pfam" id="PF00004">
    <property type="entry name" value="AAA"/>
    <property type="match status" value="1"/>
</dbReference>
<keyword evidence="11 15" id="KW-1133">Transmembrane helix</keyword>
<evidence type="ECO:0000256" key="15">
    <source>
        <dbReference type="HAMAP-Rule" id="MF_01458"/>
    </source>
</evidence>
<comment type="caution">
    <text evidence="15">Lacks conserved residue(s) required for the propagation of feature annotation.</text>
</comment>
<dbReference type="Pfam" id="PF01434">
    <property type="entry name" value="Peptidase_M41"/>
    <property type="match status" value="1"/>
</dbReference>
<dbReference type="GO" id="GO:0016887">
    <property type="term" value="F:ATP hydrolysis activity"/>
    <property type="evidence" value="ECO:0007669"/>
    <property type="project" value="UniProtKB-UniRule"/>
</dbReference>
<dbReference type="GO" id="GO:0004222">
    <property type="term" value="F:metalloendopeptidase activity"/>
    <property type="evidence" value="ECO:0007669"/>
    <property type="project" value="InterPro"/>
</dbReference>
<dbReference type="EC" id="3.4.24.-" evidence="15"/>
<feature type="binding site" evidence="15">
    <location>
        <position position="440"/>
    </location>
    <ligand>
        <name>Zn(2+)</name>
        <dbReference type="ChEBI" id="CHEBI:29105"/>
        <note>catalytic</note>
    </ligand>
</feature>
<evidence type="ECO:0000256" key="14">
    <source>
        <dbReference type="ARBA" id="ARBA00061570"/>
    </source>
</evidence>
<keyword evidence="8 15" id="KW-0378">Hydrolase</keyword>
<dbReference type="AlphaFoldDB" id="A0A0C2EAY4"/>
<keyword evidence="18" id="KW-0132">Cell division</keyword>
<dbReference type="InterPro" id="IPR003959">
    <property type="entry name" value="ATPase_AAA_core"/>
</dbReference>
<evidence type="ECO:0000256" key="5">
    <source>
        <dbReference type="ARBA" id="ARBA00022692"/>
    </source>
</evidence>
<dbReference type="FunFam" id="1.20.58.760:FF:000001">
    <property type="entry name" value="ATP-dependent zinc metalloprotease FtsH"/>
    <property type="match status" value="1"/>
</dbReference>
<dbReference type="FunFam" id="1.10.8.60:FF:000001">
    <property type="entry name" value="ATP-dependent zinc metalloprotease FtsH"/>
    <property type="match status" value="1"/>
</dbReference>
<dbReference type="Gene3D" id="1.10.8.60">
    <property type="match status" value="1"/>
</dbReference>
<dbReference type="HAMAP" id="MF_01458">
    <property type="entry name" value="FtsH"/>
    <property type="match status" value="1"/>
</dbReference>
<keyword evidence="10 15" id="KW-0067">ATP-binding</keyword>
<dbReference type="InterPro" id="IPR003593">
    <property type="entry name" value="AAA+_ATPase"/>
</dbReference>
<sequence length="624" mass="69065">MNKGLWKQLLVLLLLLVAFNIFYVASVPPPVGPLEISYSRFKQGLKEGNVVEVTVQGDSVTGRFRDPVSDQDLLSAEGEPIWHEEFHTTLPPFQDPRLMDDLEEAGVQVHVKPEEEPSPWATAWIYLLPWILILGVWWFVFRSMRGKGGPSGFMSNFSKSGAKLYTQETSKISFDDVAGLLEAKQELREIVDFLREPGKFKRIGGKVPRGVLLVGPPGTGKTLMARAVAGEAGVPFFSISASQFIEMFVGVGASRVRDLFTNAKKNAPSIIFIDELDAVGRSRGTGMGGGSDEREQTLNQLLSELDGFEPHSEVVVMAATNRPDVIDSALLRPGRFDRQVVVDRPDWRAREEILKVHSRHVPLAKDVDLLVIARGTPGMCGADLESLINEAALIAARENATEVAMIHLERAKDRILMGAERKLILTEREKCITAYHEAGHALVARFTPGADPLHKVSIIPRGQALGVTQQLPQDDRYHYPRSYLDARIAVSLGGRAAERAQFGEVSTGAQNDLKQATELAEKMVCQWGMSERIGPMVFSRGEEHPFLGRKLASDKTFSEQMAWLIDQEIENILKAGETAADRIVEERRPLLDKLAETLMEEESLDRKRVDEILGLSAGDEGDMG</sequence>
<keyword evidence="7 15" id="KW-0547">Nucleotide-binding</keyword>
<evidence type="ECO:0000259" key="17">
    <source>
        <dbReference type="SMART" id="SM00382"/>
    </source>
</evidence>
<keyword evidence="4 15" id="KW-0645">Protease</keyword>
<keyword evidence="12 15" id="KW-0482">Metalloprotease</keyword>
<dbReference type="PROSITE" id="PS00674">
    <property type="entry name" value="AAA"/>
    <property type="match status" value="1"/>
</dbReference>
<accession>A0A0C2EAY4</accession>
<keyword evidence="18" id="KW-0131">Cell cycle</keyword>
<dbReference type="GO" id="GO:0006508">
    <property type="term" value="P:proteolysis"/>
    <property type="evidence" value="ECO:0007669"/>
    <property type="project" value="UniProtKB-KW"/>
</dbReference>
<keyword evidence="3 15" id="KW-1003">Cell membrane</keyword>
<comment type="cofactor">
    <cofactor evidence="15">
        <name>Zn(2+)</name>
        <dbReference type="ChEBI" id="CHEBI:29105"/>
    </cofactor>
    <text evidence="15">Binds 1 zinc ion per subunit.</text>
</comment>
<dbReference type="InterPro" id="IPR011546">
    <property type="entry name" value="Pept_M41_FtsH_extracell"/>
</dbReference>
<evidence type="ECO:0000256" key="2">
    <source>
        <dbReference type="ARBA" id="ARBA00010044"/>
    </source>
</evidence>
<dbReference type="InterPro" id="IPR000642">
    <property type="entry name" value="Peptidase_M41"/>
</dbReference>
<dbReference type="SUPFAM" id="SSF52540">
    <property type="entry name" value="P-loop containing nucleoside triphosphate hydrolases"/>
    <property type="match status" value="1"/>
</dbReference>
<protein>
    <recommendedName>
        <fullName evidence="15">ATP-dependent zinc metalloprotease FtsH</fullName>
        <ecNumber evidence="15">3.4.24.-</ecNumber>
    </recommendedName>
</protein>
<evidence type="ECO:0000256" key="11">
    <source>
        <dbReference type="ARBA" id="ARBA00022989"/>
    </source>
</evidence>
<evidence type="ECO:0000313" key="18">
    <source>
        <dbReference type="EMBL" id="KIH75738.1"/>
    </source>
</evidence>
<comment type="similarity">
    <text evidence="14 15">In the central section; belongs to the AAA ATPase family.</text>
</comment>
<dbReference type="GO" id="GO:0051301">
    <property type="term" value="P:cell division"/>
    <property type="evidence" value="ECO:0007669"/>
    <property type="project" value="UniProtKB-KW"/>
</dbReference>
<evidence type="ECO:0000256" key="13">
    <source>
        <dbReference type="ARBA" id="ARBA00023136"/>
    </source>
</evidence>
<dbReference type="PANTHER" id="PTHR23076:SF97">
    <property type="entry name" value="ATP-DEPENDENT ZINC METALLOPROTEASE YME1L1"/>
    <property type="match status" value="1"/>
</dbReference>
<feature type="active site" evidence="15">
    <location>
        <position position="437"/>
    </location>
</feature>
<feature type="binding site" evidence="15">
    <location>
        <begin position="215"/>
        <end position="222"/>
    </location>
    <ligand>
        <name>ATP</name>
        <dbReference type="ChEBI" id="CHEBI:30616"/>
    </ligand>
</feature>
<dbReference type="SUPFAM" id="SSF140990">
    <property type="entry name" value="FtsH protease domain-like"/>
    <property type="match status" value="1"/>
</dbReference>
<dbReference type="PANTHER" id="PTHR23076">
    <property type="entry name" value="METALLOPROTEASE M41 FTSH"/>
    <property type="match status" value="1"/>
</dbReference>
<name>A0A0C2EAY4_9BACT</name>
<evidence type="ECO:0000256" key="4">
    <source>
        <dbReference type="ARBA" id="ARBA00022670"/>
    </source>
</evidence>
<keyword evidence="9 15" id="KW-0862">Zinc</keyword>
<keyword evidence="5 15" id="KW-0812">Transmembrane</keyword>
<dbReference type="FunFam" id="3.40.50.300:FF:000001">
    <property type="entry name" value="ATP-dependent zinc metalloprotease FtsH"/>
    <property type="match status" value="1"/>
</dbReference>
<evidence type="ECO:0000256" key="16">
    <source>
        <dbReference type="RuleBase" id="RU003651"/>
    </source>
</evidence>
<dbReference type="InterPro" id="IPR027417">
    <property type="entry name" value="P-loop_NTPase"/>
</dbReference>
<comment type="caution">
    <text evidence="18">The sequence shown here is derived from an EMBL/GenBank/DDBJ whole genome shotgun (WGS) entry which is preliminary data.</text>
</comment>
<dbReference type="GO" id="GO:0005524">
    <property type="term" value="F:ATP binding"/>
    <property type="evidence" value="ECO:0007669"/>
    <property type="project" value="UniProtKB-UniRule"/>
</dbReference>
<dbReference type="CDD" id="cd19501">
    <property type="entry name" value="RecA-like_FtsH"/>
    <property type="match status" value="1"/>
</dbReference>
<dbReference type="InterPro" id="IPR003960">
    <property type="entry name" value="ATPase_AAA_CS"/>
</dbReference>
<evidence type="ECO:0000256" key="12">
    <source>
        <dbReference type="ARBA" id="ARBA00023049"/>
    </source>
</evidence>
<reference evidence="18 19" key="1">
    <citation type="submission" date="2014-12" db="EMBL/GenBank/DDBJ databases">
        <title>Genomes of Geoalkalibacter ferrihydriticus and Geoalkalibacter subterraneus, two haloalkaliphilic metal-reducing members of the Geobacteraceae.</title>
        <authorList>
            <person name="Badalamenti J.P."/>
            <person name="Torres C.I."/>
            <person name="Krajmalnik-Brown R."/>
            <person name="Bond D.R."/>
        </authorList>
    </citation>
    <scope>NUCLEOTIDE SEQUENCE [LARGE SCALE GENOMIC DNA]</scope>
    <source>
        <strain evidence="18 19">DSM 17813</strain>
    </source>
</reference>
<dbReference type="GO" id="GO:0008270">
    <property type="term" value="F:zinc ion binding"/>
    <property type="evidence" value="ECO:0007669"/>
    <property type="project" value="UniProtKB-UniRule"/>
</dbReference>
<dbReference type="GO" id="GO:0005886">
    <property type="term" value="C:plasma membrane"/>
    <property type="evidence" value="ECO:0007669"/>
    <property type="project" value="UniProtKB-SubCell"/>
</dbReference>
<dbReference type="Gene3D" id="1.20.58.760">
    <property type="entry name" value="Peptidase M41"/>
    <property type="match status" value="1"/>
</dbReference>
<evidence type="ECO:0000256" key="7">
    <source>
        <dbReference type="ARBA" id="ARBA00022741"/>
    </source>
</evidence>
<comment type="function">
    <text evidence="15">Acts as a processive, ATP-dependent zinc metallopeptidase for both cytoplasmic and membrane proteins. Plays a role in the quality control of integral membrane proteins.</text>
</comment>
<feature type="binding site" evidence="15">
    <location>
        <position position="512"/>
    </location>
    <ligand>
        <name>Zn(2+)</name>
        <dbReference type="ChEBI" id="CHEBI:29105"/>
        <note>catalytic</note>
    </ligand>
</feature>
<evidence type="ECO:0000256" key="10">
    <source>
        <dbReference type="ARBA" id="ARBA00022840"/>
    </source>
</evidence>
<keyword evidence="13 15" id="KW-0472">Membrane</keyword>
<gene>
    <name evidence="15" type="primary">ftsH</name>
    <name evidence="18" type="ORF">GFER_14100</name>
</gene>
<dbReference type="GO" id="GO:0030163">
    <property type="term" value="P:protein catabolic process"/>
    <property type="evidence" value="ECO:0007669"/>
    <property type="project" value="UniProtKB-UniRule"/>
</dbReference>
<evidence type="ECO:0000256" key="8">
    <source>
        <dbReference type="ARBA" id="ARBA00022801"/>
    </source>
</evidence>
<comment type="subcellular location">
    <subcellularLocation>
        <location evidence="15">Cell membrane</location>
        <topology evidence="15">Multi-pass membrane protein</topology>
        <orientation evidence="15">Cytoplasmic side</orientation>
    </subcellularLocation>
    <subcellularLocation>
        <location evidence="1">Membrane</location>
    </subcellularLocation>
</comment>
<keyword evidence="19" id="KW-1185">Reference proteome</keyword>
<dbReference type="Gene3D" id="3.40.50.300">
    <property type="entry name" value="P-loop containing nucleotide triphosphate hydrolases"/>
    <property type="match status" value="1"/>
</dbReference>
<feature type="domain" description="AAA+ ATPase" evidence="17">
    <location>
        <begin position="207"/>
        <end position="346"/>
    </location>
</feature>
<feature type="binding site" evidence="15">
    <location>
        <position position="436"/>
    </location>
    <ligand>
        <name>Zn(2+)</name>
        <dbReference type="ChEBI" id="CHEBI:29105"/>
        <note>catalytic</note>
    </ligand>
</feature>
<dbReference type="InterPro" id="IPR037219">
    <property type="entry name" value="Peptidase_M41-like"/>
</dbReference>
<organism evidence="18 19">
    <name type="scientific">Geoalkalibacter ferrihydriticus DSM 17813</name>
    <dbReference type="NCBI Taxonomy" id="1121915"/>
    <lineage>
        <taxon>Bacteria</taxon>
        <taxon>Pseudomonadati</taxon>
        <taxon>Thermodesulfobacteriota</taxon>
        <taxon>Desulfuromonadia</taxon>
        <taxon>Desulfuromonadales</taxon>
        <taxon>Geoalkalibacteraceae</taxon>
        <taxon>Geoalkalibacter</taxon>
    </lineage>
</organism>
<evidence type="ECO:0000256" key="3">
    <source>
        <dbReference type="ARBA" id="ARBA00022475"/>
    </source>
</evidence>
<comment type="subunit">
    <text evidence="15">Homohexamer.</text>
</comment>
<dbReference type="Gene3D" id="3.30.720.210">
    <property type="match status" value="1"/>
</dbReference>
<evidence type="ECO:0000313" key="19">
    <source>
        <dbReference type="Proteomes" id="UP000035068"/>
    </source>
</evidence>
<comment type="similarity">
    <text evidence="16">Belongs to the AAA ATPase family.</text>
</comment>
<feature type="transmembrane region" description="Helical" evidence="15">
    <location>
        <begin position="123"/>
        <end position="141"/>
    </location>
</feature>
<dbReference type="Proteomes" id="UP000035068">
    <property type="component" value="Unassembled WGS sequence"/>
</dbReference>
<dbReference type="Pfam" id="PF06480">
    <property type="entry name" value="FtsH_ext"/>
    <property type="match status" value="1"/>
</dbReference>
<evidence type="ECO:0000256" key="1">
    <source>
        <dbReference type="ARBA" id="ARBA00004370"/>
    </source>
</evidence>